<protein>
    <submittedName>
        <fullName evidence="7">Patatin</fullName>
    </submittedName>
</protein>
<dbReference type="CDD" id="cd07205">
    <property type="entry name" value="Pat_PNPLA6_PNPLA7_NTE1_like"/>
    <property type="match status" value="1"/>
</dbReference>
<feature type="short sequence motif" description="GXSXG" evidence="4">
    <location>
        <begin position="54"/>
        <end position="58"/>
    </location>
</feature>
<dbReference type="RefSeq" id="WP_112745437.1">
    <property type="nucleotide sequence ID" value="NZ_QMFY01000001.1"/>
</dbReference>
<proteinExistence type="predicted"/>
<evidence type="ECO:0000256" key="4">
    <source>
        <dbReference type="PROSITE-ProRule" id="PRU01161"/>
    </source>
</evidence>
<keyword evidence="2 4" id="KW-0442">Lipid degradation</keyword>
<evidence type="ECO:0000313" key="8">
    <source>
        <dbReference type="Proteomes" id="UP000251889"/>
    </source>
</evidence>
<keyword evidence="1 4" id="KW-0378">Hydrolase</keyword>
<reference evidence="7 8" key="1">
    <citation type="submission" date="2018-06" db="EMBL/GenBank/DDBJ databases">
        <title>Chryseolinea flavus sp. nov., a member of the phylum Bacteroidetes isolated from soil.</title>
        <authorList>
            <person name="Li Y."/>
            <person name="Wang J."/>
        </authorList>
    </citation>
    <scope>NUCLEOTIDE SEQUENCE [LARGE SCALE GENOMIC DNA]</scope>
    <source>
        <strain evidence="7 8">SDU1-6</strain>
    </source>
</reference>
<gene>
    <name evidence="7" type="ORF">DQQ10_03815</name>
</gene>
<evidence type="ECO:0000313" key="7">
    <source>
        <dbReference type="EMBL" id="RAW03222.1"/>
    </source>
</evidence>
<keyword evidence="3 4" id="KW-0443">Lipid metabolism</keyword>
<dbReference type="GO" id="GO:0016042">
    <property type="term" value="P:lipid catabolic process"/>
    <property type="evidence" value="ECO:0007669"/>
    <property type="project" value="UniProtKB-UniRule"/>
</dbReference>
<dbReference type="InterPro" id="IPR002641">
    <property type="entry name" value="PNPLA_dom"/>
</dbReference>
<feature type="active site" description="Proton acceptor" evidence="4">
    <location>
        <position position="205"/>
    </location>
</feature>
<dbReference type="InterPro" id="IPR016035">
    <property type="entry name" value="Acyl_Trfase/lysoPLipase"/>
</dbReference>
<dbReference type="PANTHER" id="PTHR14226:SF29">
    <property type="entry name" value="NEUROPATHY TARGET ESTERASE SWS"/>
    <property type="match status" value="1"/>
</dbReference>
<comment type="caution">
    <text evidence="7">The sequence shown here is derived from an EMBL/GenBank/DDBJ whole genome shotgun (WGS) entry which is preliminary data.</text>
</comment>
<dbReference type="PANTHER" id="PTHR14226">
    <property type="entry name" value="NEUROPATHY TARGET ESTERASE/SWISS CHEESE D.MELANOGASTER"/>
    <property type="match status" value="1"/>
</dbReference>
<dbReference type="InterPro" id="IPR050301">
    <property type="entry name" value="NTE"/>
</dbReference>
<feature type="active site" description="Nucleophile" evidence="4">
    <location>
        <position position="56"/>
    </location>
</feature>
<dbReference type="Pfam" id="PF01734">
    <property type="entry name" value="Patatin"/>
    <property type="match status" value="1"/>
</dbReference>
<evidence type="ECO:0000256" key="2">
    <source>
        <dbReference type="ARBA" id="ARBA00022963"/>
    </source>
</evidence>
<dbReference type="AlphaFoldDB" id="A0A364YAR5"/>
<dbReference type="Gene3D" id="3.40.1090.10">
    <property type="entry name" value="Cytosolic phospholipase A2 catalytic domain"/>
    <property type="match status" value="1"/>
</dbReference>
<comment type="caution">
    <text evidence="4">Lacks conserved residue(s) required for the propagation of feature annotation.</text>
</comment>
<dbReference type="GO" id="GO:0016787">
    <property type="term" value="F:hydrolase activity"/>
    <property type="evidence" value="ECO:0007669"/>
    <property type="project" value="UniProtKB-UniRule"/>
</dbReference>
<evidence type="ECO:0000256" key="1">
    <source>
        <dbReference type="ARBA" id="ARBA00022801"/>
    </source>
</evidence>
<evidence type="ECO:0000256" key="5">
    <source>
        <dbReference type="SAM" id="SignalP"/>
    </source>
</evidence>
<name>A0A364YAR5_9BACT</name>
<evidence type="ECO:0000259" key="6">
    <source>
        <dbReference type="PROSITE" id="PS51635"/>
    </source>
</evidence>
<dbReference type="SUPFAM" id="SSF52151">
    <property type="entry name" value="FabD/lysophospholipase-like"/>
    <property type="match status" value="1"/>
</dbReference>
<dbReference type="EMBL" id="QMFY01000001">
    <property type="protein sequence ID" value="RAW03222.1"/>
    <property type="molecule type" value="Genomic_DNA"/>
</dbReference>
<dbReference type="PROSITE" id="PS51635">
    <property type="entry name" value="PNPLA"/>
    <property type="match status" value="1"/>
</dbReference>
<feature type="short sequence motif" description="DGA/G" evidence="4">
    <location>
        <begin position="205"/>
        <end position="207"/>
    </location>
</feature>
<feature type="domain" description="PNPLA" evidence="6">
    <location>
        <begin position="23"/>
        <end position="218"/>
    </location>
</feature>
<dbReference type="OrthoDB" id="9770965at2"/>
<feature type="signal peptide" evidence="5">
    <location>
        <begin position="1"/>
        <end position="18"/>
    </location>
</feature>
<feature type="chain" id="PRO_5017048973" evidence="5">
    <location>
        <begin position="19"/>
        <end position="765"/>
    </location>
</feature>
<dbReference type="Proteomes" id="UP000251889">
    <property type="component" value="Unassembled WGS sequence"/>
</dbReference>
<accession>A0A364YAR5</accession>
<keyword evidence="8" id="KW-1185">Reference proteome</keyword>
<keyword evidence="5" id="KW-0732">Signal</keyword>
<evidence type="ECO:0000256" key="3">
    <source>
        <dbReference type="ARBA" id="ARBA00023098"/>
    </source>
</evidence>
<sequence length="765" mass="87142">MKRFFVIGLLLLPLLASAQRVGLVLSGGASKGLAHVGVIKALEENDIPIDYVVGTSMGGIIGGCYAAGMSPAQIEHMVLSPEFLRWVNGSPEEGYNYYYHQQDINPSFLKLSLGLDSTFNFQFNSSIANDVSLNFVLAEKMAQASAISHGNFDSLFVPLRVVAADIFTQNEVILSKGSLSDALRATQTVPFFYTPIRVDGKYLFDGGVYNNFPVDIVQRDFNPDVIIGVNVSTKVFEEYPYKQDEKLISKSLLFLLLDKSDPSQVPETGVYIQPDIASYSSFDFAKAKSLVDSGYAQTIRQMPDIKRKVQARRDCDELAERRNRFTSKSVPFLFDGVTFNGFNSKQRMYIRKTFRTRRKDDPLLRYSEVRRGYFNLVSDSYFSNVYPSIVFNEEKKTFSLRLAKRPQQNFQVDFGGVVATRDISNIFLGLNYYHFDRVLSRFNANFQTGNFYKSALLRTRFDFPWPVYLEPYASFDSWNYLENDDLLQETSNNAHTILKRVDRYAGVKFGFPVEALFRSSFYVEAFNNLDRYANSNVYISTDILDQLKVQGFKAGINFSANTLNRKQYATAGRHYAISGEYIRAEEDFKPGNTSVQTMRTRNTHQWVKAKATAEQYFGGGRYHFGYLVEGVISTQPVFQNYFGTIIHAPGFFPIQDSRTLILQNFRSFSYGAVGLRNVFTFYNRFDFRLEGYLFKPFRHIHEGLSQKAIVSDDIRSLYFAGSAALVYHSPLGPISLSTNYYDDEENQLGVLLHVGFLLFNKHPFD</sequence>
<organism evidence="7 8">
    <name type="scientific">Pseudochryseolinea flava</name>
    <dbReference type="NCBI Taxonomy" id="2059302"/>
    <lineage>
        <taxon>Bacteria</taxon>
        <taxon>Pseudomonadati</taxon>
        <taxon>Bacteroidota</taxon>
        <taxon>Cytophagia</taxon>
        <taxon>Cytophagales</taxon>
        <taxon>Fulvivirgaceae</taxon>
        <taxon>Pseudochryseolinea</taxon>
    </lineage>
</organism>